<accession>A0A1M4YC74</accession>
<dbReference type="EMBL" id="FQUL01000062">
    <property type="protein sequence ID" value="SHF03337.1"/>
    <property type="molecule type" value="Genomic_DNA"/>
</dbReference>
<organism evidence="3 4">
    <name type="scientific">Ferrithrix thermotolerans DSM 19514</name>
    <dbReference type="NCBI Taxonomy" id="1121881"/>
    <lineage>
        <taxon>Bacteria</taxon>
        <taxon>Bacillati</taxon>
        <taxon>Actinomycetota</taxon>
        <taxon>Acidimicrobiia</taxon>
        <taxon>Acidimicrobiales</taxon>
        <taxon>Acidimicrobiaceae</taxon>
        <taxon>Ferrithrix</taxon>
    </lineage>
</organism>
<evidence type="ECO:0000259" key="1">
    <source>
        <dbReference type="Pfam" id="PF04851"/>
    </source>
</evidence>
<dbReference type="GO" id="GO:0005524">
    <property type="term" value="F:ATP binding"/>
    <property type="evidence" value="ECO:0007669"/>
    <property type="project" value="InterPro"/>
</dbReference>
<dbReference type="Pfam" id="PF04851">
    <property type="entry name" value="ResIII"/>
    <property type="match status" value="1"/>
</dbReference>
<protein>
    <submittedName>
        <fullName evidence="3">Type III restriction enzyme</fullName>
    </submittedName>
</protein>
<feature type="domain" description="Helicase/UvrB N-terminal" evidence="1">
    <location>
        <begin position="70"/>
        <end position="305"/>
    </location>
</feature>
<dbReference type="RefSeq" id="WP_072792688.1">
    <property type="nucleotide sequence ID" value="NZ_FQUL01000062.1"/>
</dbReference>
<proteinExistence type="predicted"/>
<sequence length="862" mass="97354">MARKAYEPQGEQGELLTARVTTAPCVPEIRKAVREWRHAKYKGATDTTKTLFDFWFETDHRLPDGGFFQYYYAQREALETLVWLYEVQQVRRHRDLVERFAKVPGIHVLQYDDFARYAIKMATGSGKTKVMALTVAWQYFNAVAEGRDDYAKTFLIVAPNVIVFERLRSDFGSGSVFRTDPIIPPKLRSFWDMDFYMRGEPERASSQGALYLTNIQQFYERGGTTNSDEPDVMTAVLGPIPPAAMTVVEDFDERIARRDTPCLVINDEGHHVHDEESEWSRIIRRIHDYSPAGLVAQLDFSATPRYQNGGLFTWTVFDYPLKQAIIDRVVKRPMKGVTTGMNEARSDVGSVKYQGYLTAGVERWREYRVQLQPLGKKPVLFVMLNSTAEADDVGDYLRVKYPAEFGVTDSGEAQLLVIHTDRSGDVSKKDLDAARDVARRVDEGSSPVNAIVSVLMLREGWDVQNVTVIVGLRPYTSKANILPEQTIGRGLRLMFGFSSSSYIERVDVIGNPAFLKFVEQLEKDEDITLDTFDLKDPVVITTISPDPEKMAHDIMVPVLSPILSRKKTLAEEITGIDVSKLTCPRLPKKEGDAVENQFHFEGYDIISLQKLVEREYTIPEPQTAEEVISYYAKRIAQDVKLPSQFAVLVPKVREFLRDWAFGETVDLADKTIIRAIATSVAQYLTVKTFASVLRALVVEELSPTLEHPGRALSETEPFPFSRPTFEASKTVFNLVATDNDFEREFARFLQNAPDVASFAKLPKRFGFTIEYTDSATNLRYYEPDFVAVDRDGVHYLIETKGQENIDVVHKDRAAAIWCENATLLTETTWTYVKIPQVEFGKLDASVLSDAVVVFGSTGGGSA</sequence>
<dbReference type="InterPro" id="IPR027417">
    <property type="entry name" value="P-loop_NTPase"/>
</dbReference>
<dbReference type="Gene3D" id="3.40.50.300">
    <property type="entry name" value="P-loop containing nucleotide triphosphate hydrolases"/>
    <property type="match status" value="2"/>
</dbReference>
<dbReference type="STRING" id="1121881.SAMN02745225_02302"/>
<keyword evidence="4" id="KW-1185">Reference proteome</keyword>
<reference evidence="4" key="1">
    <citation type="submission" date="2016-11" db="EMBL/GenBank/DDBJ databases">
        <authorList>
            <person name="Varghese N."/>
            <person name="Submissions S."/>
        </authorList>
    </citation>
    <scope>NUCLEOTIDE SEQUENCE [LARGE SCALE GENOMIC DNA]</scope>
    <source>
        <strain evidence="4">DSM 19514</strain>
    </source>
</reference>
<dbReference type="SUPFAM" id="SSF52540">
    <property type="entry name" value="P-loop containing nucleoside triphosphate hydrolases"/>
    <property type="match status" value="2"/>
</dbReference>
<feature type="domain" description="Type III restriction enzyme C-terminal endonuclease" evidence="2">
    <location>
        <begin position="729"/>
        <end position="821"/>
    </location>
</feature>
<dbReference type="GO" id="GO:0015668">
    <property type="term" value="F:type III site-specific deoxyribonuclease activity"/>
    <property type="evidence" value="ECO:0007669"/>
    <property type="project" value="InterPro"/>
</dbReference>
<dbReference type="Pfam" id="PF19778">
    <property type="entry name" value="RE_endonuc"/>
    <property type="match status" value="1"/>
</dbReference>
<dbReference type="InterPro" id="IPR050742">
    <property type="entry name" value="Helicase_Restrict-Modif_Enz"/>
</dbReference>
<dbReference type="PANTHER" id="PTHR47396:SF1">
    <property type="entry name" value="ATP-DEPENDENT HELICASE IRC3-RELATED"/>
    <property type="match status" value="1"/>
</dbReference>
<evidence type="ECO:0000259" key="2">
    <source>
        <dbReference type="Pfam" id="PF19778"/>
    </source>
</evidence>
<dbReference type="Proteomes" id="UP000184295">
    <property type="component" value="Unassembled WGS sequence"/>
</dbReference>
<dbReference type="InterPro" id="IPR006935">
    <property type="entry name" value="Helicase/UvrB_N"/>
</dbReference>
<dbReference type="PANTHER" id="PTHR47396">
    <property type="entry name" value="TYPE I RESTRICTION ENZYME ECOKI R PROTEIN"/>
    <property type="match status" value="1"/>
</dbReference>
<dbReference type="AlphaFoldDB" id="A0A1M4YC74"/>
<dbReference type="InterPro" id="IPR045572">
    <property type="entry name" value="RE_endonuc_C"/>
</dbReference>
<evidence type="ECO:0000313" key="3">
    <source>
        <dbReference type="EMBL" id="SHF03337.1"/>
    </source>
</evidence>
<gene>
    <name evidence="3" type="ORF">SAMN02745225_02302</name>
</gene>
<name>A0A1M4YC74_9ACTN</name>
<dbReference type="GO" id="GO:0003677">
    <property type="term" value="F:DNA binding"/>
    <property type="evidence" value="ECO:0007669"/>
    <property type="project" value="InterPro"/>
</dbReference>
<evidence type="ECO:0000313" key="4">
    <source>
        <dbReference type="Proteomes" id="UP000184295"/>
    </source>
</evidence>
<dbReference type="GO" id="GO:0005829">
    <property type="term" value="C:cytosol"/>
    <property type="evidence" value="ECO:0007669"/>
    <property type="project" value="TreeGrafter"/>
</dbReference>